<keyword evidence="3" id="KW-1003">Cell membrane</keyword>
<dbReference type="Pfam" id="PF07690">
    <property type="entry name" value="MFS_1"/>
    <property type="match status" value="1"/>
</dbReference>
<evidence type="ECO:0000313" key="8">
    <source>
        <dbReference type="EMBL" id="OYR55326.1"/>
    </source>
</evidence>
<evidence type="ECO:0000256" key="2">
    <source>
        <dbReference type="ARBA" id="ARBA00022448"/>
    </source>
</evidence>
<evidence type="ECO:0000259" key="7">
    <source>
        <dbReference type="PROSITE" id="PS50850"/>
    </source>
</evidence>
<organism evidence="8 9">
    <name type="scientific">Halorubrum halodurans</name>
    <dbReference type="NCBI Taxonomy" id="1383851"/>
    <lineage>
        <taxon>Archaea</taxon>
        <taxon>Methanobacteriati</taxon>
        <taxon>Methanobacteriota</taxon>
        <taxon>Stenosarchaea group</taxon>
        <taxon>Halobacteria</taxon>
        <taxon>Halobacteriales</taxon>
        <taxon>Haloferacaceae</taxon>
        <taxon>Halorubrum</taxon>
    </lineage>
</organism>
<dbReference type="GO" id="GO:0005886">
    <property type="term" value="C:plasma membrane"/>
    <property type="evidence" value="ECO:0007669"/>
    <property type="project" value="UniProtKB-SubCell"/>
</dbReference>
<gene>
    <name evidence="8" type="ORF">DJ70_12035</name>
</gene>
<dbReference type="EMBL" id="NHPJ01000104">
    <property type="protein sequence ID" value="OYR55326.1"/>
    <property type="molecule type" value="Genomic_DNA"/>
</dbReference>
<dbReference type="Proteomes" id="UP000216308">
    <property type="component" value="Unassembled WGS sequence"/>
</dbReference>
<evidence type="ECO:0000256" key="4">
    <source>
        <dbReference type="ARBA" id="ARBA00022692"/>
    </source>
</evidence>
<accession>A0A256IGB4</accession>
<keyword evidence="5" id="KW-1133">Transmembrane helix</keyword>
<dbReference type="InterPro" id="IPR011701">
    <property type="entry name" value="MFS"/>
</dbReference>
<comment type="caution">
    <text evidence="8">The sequence shown here is derived from an EMBL/GenBank/DDBJ whole genome shotgun (WGS) entry which is preliminary data.</text>
</comment>
<evidence type="ECO:0000256" key="1">
    <source>
        <dbReference type="ARBA" id="ARBA00004651"/>
    </source>
</evidence>
<evidence type="ECO:0000256" key="5">
    <source>
        <dbReference type="ARBA" id="ARBA00022989"/>
    </source>
</evidence>
<dbReference type="RefSeq" id="WP_094533346.1">
    <property type="nucleotide sequence ID" value="NZ_NHPJ01000104.1"/>
</dbReference>
<dbReference type="InterPro" id="IPR036259">
    <property type="entry name" value="MFS_trans_sf"/>
</dbReference>
<keyword evidence="9" id="KW-1185">Reference proteome</keyword>
<name>A0A256IGB4_9EURY</name>
<dbReference type="InterPro" id="IPR050171">
    <property type="entry name" value="MFS_Transporters"/>
</dbReference>
<keyword evidence="2" id="KW-0813">Transport</keyword>
<dbReference type="InterPro" id="IPR020846">
    <property type="entry name" value="MFS_dom"/>
</dbReference>
<protein>
    <submittedName>
        <fullName evidence="8">MFS transporter</fullName>
    </submittedName>
</protein>
<proteinExistence type="predicted"/>
<dbReference type="PROSITE" id="PS50850">
    <property type="entry name" value="MFS"/>
    <property type="match status" value="1"/>
</dbReference>
<dbReference type="PANTHER" id="PTHR23517:SF3">
    <property type="entry name" value="INTEGRAL MEMBRANE TRANSPORT PROTEIN"/>
    <property type="match status" value="1"/>
</dbReference>
<keyword evidence="6" id="KW-0472">Membrane</keyword>
<dbReference type="Gene3D" id="1.20.1250.20">
    <property type="entry name" value="MFS general substrate transporter like domains"/>
    <property type="match status" value="2"/>
</dbReference>
<reference evidence="8 9" key="1">
    <citation type="journal article" date="2014" name="Front. Microbiol.">
        <title>Population and genomic analysis of the genus Halorubrum.</title>
        <authorList>
            <person name="Fullmer M.S."/>
            <person name="Soucy S.M."/>
            <person name="Swithers K.S."/>
            <person name="Makkay A.M."/>
            <person name="Wheeler R."/>
            <person name="Ventosa A."/>
            <person name="Gogarten J.P."/>
            <person name="Papke R.T."/>
        </authorList>
    </citation>
    <scope>NUCLEOTIDE SEQUENCE [LARGE SCALE GENOMIC DNA]</scope>
    <source>
        <strain evidence="8 9">Cb34</strain>
    </source>
</reference>
<evidence type="ECO:0000256" key="6">
    <source>
        <dbReference type="ARBA" id="ARBA00023136"/>
    </source>
</evidence>
<dbReference type="GO" id="GO:0022857">
    <property type="term" value="F:transmembrane transporter activity"/>
    <property type="evidence" value="ECO:0007669"/>
    <property type="project" value="InterPro"/>
</dbReference>
<dbReference type="PANTHER" id="PTHR23517">
    <property type="entry name" value="RESISTANCE PROTEIN MDTM, PUTATIVE-RELATED-RELATED"/>
    <property type="match status" value="1"/>
</dbReference>
<evidence type="ECO:0000256" key="3">
    <source>
        <dbReference type="ARBA" id="ARBA00022475"/>
    </source>
</evidence>
<keyword evidence="4" id="KW-0812">Transmembrane</keyword>
<dbReference type="OrthoDB" id="204820at2157"/>
<comment type="subcellular location">
    <subcellularLocation>
        <location evidence="1">Cell membrane</location>
        <topology evidence="1">Multi-pass membrane protein</topology>
    </subcellularLocation>
</comment>
<dbReference type="SUPFAM" id="SSF103473">
    <property type="entry name" value="MFS general substrate transporter"/>
    <property type="match status" value="1"/>
</dbReference>
<dbReference type="AlphaFoldDB" id="A0A256IGB4"/>
<sequence>MGRSPVGRLGRFDAIVLTSTLWFLGKFVRFAFPPLFERIAGVYEVSTAVLGTAFSGLLLVYAVLQFPSGLLADRFSSVAVIGSGAALAALGALALAVDGPFVVLVGAMLTIGAGTGTLKTVGVRLLSRAYPHRTGRTLGVFDTFGTFGGVAAPAAVVAFSGLPGVLGAGWRTTYLAAGIVGIAVTAAFVARVPDRVSDVDVGGTGTGEGVPVREYAALFRNPRFSAFVSVTVLFSFAYNAAIAFLPLYLTREAGLGSATASLLFSALFAVSLVQLFTGEMSDRTGELPVIAVTLGLATVGLGSVVLLTGVGGALPIGAAIVCLGLGSHGYRPVRSAYLMSVIPASVAGGSLGAVRTLLMIAGASSPALVGYLSETAGFKPAFWLLTAALALGTVVSVALWLFE</sequence>
<evidence type="ECO:0000313" key="9">
    <source>
        <dbReference type="Proteomes" id="UP000216308"/>
    </source>
</evidence>
<feature type="domain" description="Major facilitator superfamily (MFS) profile" evidence="7">
    <location>
        <begin position="14"/>
        <end position="403"/>
    </location>
</feature>